<feature type="domain" description="6-hydroxymethylpterin diphosphokinase MptE-like" evidence="1">
    <location>
        <begin position="49"/>
        <end position="191"/>
    </location>
</feature>
<evidence type="ECO:0000313" key="2">
    <source>
        <dbReference type="EMBL" id="MDR7295732.1"/>
    </source>
</evidence>
<gene>
    <name evidence="2" type="ORF">J2X16_001053</name>
</gene>
<dbReference type="Pfam" id="PF01973">
    <property type="entry name" value="MptE-like"/>
    <property type="match status" value="1"/>
</dbReference>
<protein>
    <recommendedName>
        <fullName evidence="1">6-hydroxymethylpterin diphosphokinase MptE-like domain-containing protein</fullName>
    </recommendedName>
</protein>
<dbReference type="Proteomes" id="UP001180536">
    <property type="component" value="Unassembled WGS sequence"/>
</dbReference>
<dbReference type="RefSeq" id="WP_310342425.1">
    <property type="nucleotide sequence ID" value="NZ_JAVDXQ010000001.1"/>
</dbReference>
<accession>A0ABU1Z544</accession>
<dbReference type="Gene3D" id="3.90.1480.10">
    <property type="entry name" value="Alpha-2,3-sialyltransferase"/>
    <property type="match status" value="1"/>
</dbReference>
<dbReference type="InterPro" id="IPR002826">
    <property type="entry name" value="MptE-like"/>
</dbReference>
<sequence length="272" mass="30262">MTTTHHDDPLLTQRDVLNPYRIGLGFMLRRLKWDLNPQSWRSRSVLRACKDGHAGQKAVILCNGPSLLKVDFDALHQSGVFCFGLNKINLLFDKTAFRPKCVVAVNPLVLEQNQAFYNQTDLPLFLDSHAAAFVKGRPNVAFLHSNVFPIFSRDVSLSVFQGYTVTFVAMQLAFHMGFREVALVGADHTFATKGPANKTVVSGEKDESHFDPNYFAGGVQWQLPDLFQSEVAYTMARDMYAAFGGRVVNATDGGKLEVFERQPLSAFLLPGS</sequence>
<proteinExistence type="predicted"/>
<comment type="caution">
    <text evidence="2">The sequence shown here is derived from an EMBL/GenBank/DDBJ whole genome shotgun (WGS) entry which is preliminary data.</text>
</comment>
<reference evidence="2 3" key="1">
    <citation type="submission" date="2023-07" db="EMBL/GenBank/DDBJ databases">
        <title>Sorghum-associated microbial communities from plants grown in Nebraska, USA.</title>
        <authorList>
            <person name="Schachtman D."/>
        </authorList>
    </citation>
    <scope>NUCLEOTIDE SEQUENCE [LARGE SCALE GENOMIC DNA]</scope>
    <source>
        <strain evidence="2 3">BE310</strain>
    </source>
</reference>
<organism evidence="2 3">
    <name type="scientific">Pelomonas aquatica</name>
    <dbReference type="NCBI Taxonomy" id="431058"/>
    <lineage>
        <taxon>Bacteria</taxon>
        <taxon>Pseudomonadati</taxon>
        <taxon>Pseudomonadota</taxon>
        <taxon>Betaproteobacteria</taxon>
        <taxon>Burkholderiales</taxon>
        <taxon>Sphaerotilaceae</taxon>
        <taxon>Roseateles</taxon>
    </lineage>
</organism>
<evidence type="ECO:0000313" key="3">
    <source>
        <dbReference type="Proteomes" id="UP001180536"/>
    </source>
</evidence>
<name>A0ABU1Z544_9BURK</name>
<keyword evidence="3" id="KW-1185">Reference proteome</keyword>
<evidence type="ECO:0000259" key="1">
    <source>
        <dbReference type="Pfam" id="PF01973"/>
    </source>
</evidence>
<dbReference type="EMBL" id="JAVDXQ010000001">
    <property type="protein sequence ID" value="MDR7295732.1"/>
    <property type="molecule type" value="Genomic_DNA"/>
</dbReference>